<dbReference type="Proteomes" id="UP000092460">
    <property type="component" value="Unassembled WGS sequence"/>
</dbReference>
<comment type="subcellular location">
    <subcellularLocation>
        <location evidence="1">Secreted</location>
    </subcellularLocation>
</comment>
<feature type="domain" description="Peptidase S1" evidence="11">
    <location>
        <begin position="323"/>
        <end position="546"/>
    </location>
</feature>
<keyword evidence="13" id="KW-1185">Reference proteome</keyword>
<name>A0A1B0ALE6_9MUSC</name>
<dbReference type="PROSITE" id="PS00135">
    <property type="entry name" value="TRYPSIN_SER"/>
    <property type="match status" value="1"/>
</dbReference>
<dbReference type="PANTHER" id="PTHR24276:SF91">
    <property type="entry name" value="AT26814P-RELATED"/>
    <property type="match status" value="1"/>
</dbReference>
<dbReference type="InterPro" id="IPR001314">
    <property type="entry name" value="Peptidase_S1A"/>
</dbReference>
<evidence type="ECO:0000256" key="4">
    <source>
        <dbReference type="ARBA" id="ARBA00022729"/>
    </source>
</evidence>
<dbReference type="PANTHER" id="PTHR24276">
    <property type="entry name" value="POLYSERASE-RELATED"/>
    <property type="match status" value="1"/>
</dbReference>
<dbReference type="GO" id="GO:0006508">
    <property type="term" value="P:proteolysis"/>
    <property type="evidence" value="ECO:0007669"/>
    <property type="project" value="UniProtKB-KW"/>
</dbReference>
<dbReference type="AlphaFoldDB" id="A0A1B0ALE6"/>
<evidence type="ECO:0000256" key="2">
    <source>
        <dbReference type="ARBA" id="ARBA00022525"/>
    </source>
</evidence>
<dbReference type="STRING" id="67801.A0A1B0ALE6"/>
<evidence type="ECO:0000256" key="8">
    <source>
        <dbReference type="ARBA" id="ARBA00023157"/>
    </source>
</evidence>
<dbReference type="SMART" id="SM00020">
    <property type="entry name" value="Tryp_SPc"/>
    <property type="match status" value="1"/>
</dbReference>
<keyword evidence="6 10" id="KW-0720">Serine protease</keyword>
<feature type="domain" description="Peptidase S1" evidence="11">
    <location>
        <begin position="1"/>
        <end position="106"/>
    </location>
</feature>
<protein>
    <recommendedName>
        <fullName evidence="11">Peptidase S1 domain-containing protein</fullName>
    </recommendedName>
</protein>
<dbReference type="Gene3D" id="2.40.10.10">
    <property type="entry name" value="Trypsin-like serine proteases"/>
    <property type="match status" value="3"/>
</dbReference>
<dbReference type="InterPro" id="IPR009003">
    <property type="entry name" value="Peptidase_S1_PA"/>
</dbReference>
<dbReference type="GO" id="GO:0005576">
    <property type="term" value="C:extracellular region"/>
    <property type="evidence" value="ECO:0007669"/>
    <property type="project" value="UniProtKB-SubCell"/>
</dbReference>
<evidence type="ECO:0000256" key="5">
    <source>
        <dbReference type="ARBA" id="ARBA00022801"/>
    </source>
</evidence>
<evidence type="ECO:0000313" key="13">
    <source>
        <dbReference type="Proteomes" id="UP000092460"/>
    </source>
</evidence>
<dbReference type="FunFam" id="2.40.10.10:FF:000002">
    <property type="entry name" value="Transmembrane protease serine"/>
    <property type="match status" value="1"/>
</dbReference>
<dbReference type="VEuPathDB" id="VectorBase:GPPI000759"/>
<keyword evidence="3 10" id="KW-0645">Protease</keyword>
<dbReference type="InterPro" id="IPR018114">
    <property type="entry name" value="TRYPSIN_HIS"/>
</dbReference>
<dbReference type="GO" id="GO:0004252">
    <property type="term" value="F:serine-type endopeptidase activity"/>
    <property type="evidence" value="ECO:0007669"/>
    <property type="project" value="InterPro"/>
</dbReference>
<evidence type="ECO:0000256" key="9">
    <source>
        <dbReference type="ARBA" id="ARBA00024195"/>
    </source>
</evidence>
<dbReference type="PROSITE" id="PS50240">
    <property type="entry name" value="TRYPSIN_DOM"/>
    <property type="match status" value="2"/>
</dbReference>
<evidence type="ECO:0000256" key="7">
    <source>
        <dbReference type="ARBA" id="ARBA00023145"/>
    </source>
</evidence>
<comment type="similarity">
    <text evidence="9">Belongs to the peptidase S1 family. CLIP subfamily.</text>
</comment>
<dbReference type="InterPro" id="IPR043504">
    <property type="entry name" value="Peptidase_S1_PA_chymotrypsin"/>
</dbReference>
<keyword evidence="8" id="KW-1015">Disulfide bond</keyword>
<dbReference type="InterPro" id="IPR033116">
    <property type="entry name" value="TRYPSIN_SER"/>
</dbReference>
<dbReference type="SUPFAM" id="SSF50494">
    <property type="entry name" value="Trypsin-like serine proteases"/>
    <property type="match status" value="2"/>
</dbReference>
<reference evidence="13" key="1">
    <citation type="submission" date="2015-01" db="EMBL/GenBank/DDBJ databases">
        <authorList>
            <person name="Aksoy S."/>
            <person name="Warren W."/>
            <person name="Wilson R.K."/>
        </authorList>
    </citation>
    <scope>NUCLEOTIDE SEQUENCE [LARGE SCALE GENOMIC DNA]</scope>
    <source>
        <strain evidence="13">IAEA</strain>
    </source>
</reference>
<keyword evidence="5 10" id="KW-0378">Hydrolase</keyword>
<dbReference type="PRINTS" id="PR00722">
    <property type="entry name" value="CHYMOTRYPSIN"/>
</dbReference>
<dbReference type="InterPro" id="IPR001254">
    <property type="entry name" value="Trypsin_dom"/>
</dbReference>
<organism evidence="12 13">
    <name type="scientific">Glossina palpalis gambiensis</name>
    <dbReference type="NCBI Taxonomy" id="67801"/>
    <lineage>
        <taxon>Eukaryota</taxon>
        <taxon>Metazoa</taxon>
        <taxon>Ecdysozoa</taxon>
        <taxon>Arthropoda</taxon>
        <taxon>Hexapoda</taxon>
        <taxon>Insecta</taxon>
        <taxon>Pterygota</taxon>
        <taxon>Neoptera</taxon>
        <taxon>Endopterygota</taxon>
        <taxon>Diptera</taxon>
        <taxon>Brachycera</taxon>
        <taxon>Muscomorpha</taxon>
        <taxon>Hippoboscoidea</taxon>
        <taxon>Glossinidae</taxon>
        <taxon>Glossina</taxon>
    </lineage>
</organism>
<keyword evidence="4" id="KW-0732">Signal</keyword>
<reference evidence="12" key="2">
    <citation type="submission" date="2020-05" db="UniProtKB">
        <authorList>
            <consortium name="EnsemblMetazoa"/>
        </authorList>
    </citation>
    <scope>IDENTIFICATION</scope>
    <source>
        <strain evidence="12">IAEA</strain>
    </source>
</reference>
<evidence type="ECO:0000256" key="3">
    <source>
        <dbReference type="ARBA" id="ARBA00022670"/>
    </source>
</evidence>
<proteinExistence type="inferred from homology"/>
<accession>A0A1B0ALE6</accession>
<dbReference type="EMBL" id="JXJN01030975">
    <property type="status" value="NOT_ANNOTATED_CDS"/>
    <property type="molecule type" value="Genomic_DNA"/>
</dbReference>
<sequence>MGCTGWGYREEFGPSSRYLKEVEVPIVSTTECTQSYGEGEITERMICAGLVNGGKDACQGDTGGPLIINNQLVGLVSWGRGCGRPGFPTVYAFVASLKDWLDDAIASVTEDVNKKLSIEVNSAFRNLREVLPLAEVNPQPITVTGEPSANSSEANSKVAIVTLFIGSTSTPPSYHFEEPARTLSVEIPTPQPPQKCDPERCIDTCQGKLVMLVICPPTIRPSKWGCMPFGAGPAKTCTIKNGRKISFHISLKRTNYCNNVLNTKPKQYLHQVLAYRKKERKNKVVKSRHIVKLTKVKYQSYLERRLNAPTMPKGMLPQLDGRIVGGKPTTIEKSPWQVSLQRSGSHFCGGSFYDKNHIVTAAHCLQGAISSQIKVRAGSTTWNDGGILLDVADFKIHDGYSSNLMMNDVAVIRLASSVTYSSSIKNIELAKKAPADGAEASVTGWGTLQSGGGSLPVTLQTVNVDIVSREKCASSSYGYGSQIRPTMICAYTEGKDSCQGDSGGPLVSGGRLVGIVSWGYGCAFPNYPGVYADVADLRRWIFDTAASI</sequence>
<dbReference type="InterPro" id="IPR050430">
    <property type="entry name" value="Peptidase_S1"/>
</dbReference>
<dbReference type="FunFam" id="2.40.10.10:FF:000077">
    <property type="entry name" value="Predicted protein"/>
    <property type="match status" value="1"/>
</dbReference>
<dbReference type="Pfam" id="PF00089">
    <property type="entry name" value="Trypsin"/>
    <property type="match status" value="2"/>
</dbReference>
<evidence type="ECO:0000313" key="12">
    <source>
        <dbReference type="EnsemblMetazoa" id="GPPI000759-PA"/>
    </source>
</evidence>
<dbReference type="EnsemblMetazoa" id="GPPI000759-RA">
    <property type="protein sequence ID" value="GPPI000759-PA"/>
    <property type="gene ID" value="GPPI000759"/>
</dbReference>
<dbReference type="PROSITE" id="PS00134">
    <property type="entry name" value="TRYPSIN_HIS"/>
    <property type="match status" value="1"/>
</dbReference>
<dbReference type="CDD" id="cd00190">
    <property type="entry name" value="Tryp_SPc"/>
    <property type="match status" value="2"/>
</dbReference>
<evidence type="ECO:0000259" key="11">
    <source>
        <dbReference type="PROSITE" id="PS50240"/>
    </source>
</evidence>
<evidence type="ECO:0000256" key="10">
    <source>
        <dbReference type="RuleBase" id="RU363034"/>
    </source>
</evidence>
<keyword evidence="2" id="KW-0964">Secreted</keyword>
<evidence type="ECO:0000256" key="6">
    <source>
        <dbReference type="ARBA" id="ARBA00022825"/>
    </source>
</evidence>
<keyword evidence="7" id="KW-0865">Zymogen</keyword>
<evidence type="ECO:0000256" key="1">
    <source>
        <dbReference type="ARBA" id="ARBA00004613"/>
    </source>
</evidence>